<name>A0A5C6CXY2_9BACT</name>
<accession>A0A5C6CXY2</accession>
<keyword evidence="2" id="KW-1185">Reference proteome</keyword>
<comment type="caution">
    <text evidence="1">The sequence shown here is derived from an EMBL/GenBank/DDBJ whole genome shotgun (WGS) entry which is preliminary data.</text>
</comment>
<protein>
    <submittedName>
        <fullName evidence="1">Uncharacterized protein</fullName>
    </submittedName>
</protein>
<proteinExistence type="predicted"/>
<sequence>MNIPGLAEQPIQSPKFVIEKRSCSWVSNGPEHILLSGPGCDSKNRLLQANRVQNSFYQQVLGKTSAYPCGRQNRGDAEDCQ</sequence>
<organism evidence="1 2">
    <name type="scientific">Bythopirellula polymerisocia</name>
    <dbReference type="NCBI Taxonomy" id="2528003"/>
    <lineage>
        <taxon>Bacteria</taxon>
        <taxon>Pseudomonadati</taxon>
        <taxon>Planctomycetota</taxon>
        <taxon>Planctomycetia</taxon>
        <taxon>Pirellulales</taxon>
        <taxon>Lacipirellulaceae</taxon>
        <taxon>Bythopirellula</taxon>
    </lineage>
</organism>
<evidence type="ECO:0000313" key="2">
    <source>
        <dbReference type="Proteomes" id="UP000318437"/>
    </source>
</evidence>
<dbReference type="Proteomes" id="UP000318437">
    <property type="component" value="Unassembled WGS sequence"/>
</dbReference>
<gene>
    <name evidence="1" type="ORF">Pla144_00340</name>
</gene>
<reference evidence="1 2" key="1">
    <citation type="submission" date="2019-02" db="EMBL/GenBank/DDBJ databases">
        <title>Deep-cultivation of Planctomycetes and their phenomic and genomic characterization uncovers novel biology.</title>
        <authorList>
            <person name="Wiegand S."/>
            <person name="Jogler M."/>
            <person name="Boedeker C."/>
            <person name="Pinto D."/>
            <person name="Vollmers J."/>
            <person name="Rivas-Marin E."/>
            <person name="Kohn T."/>
            <person name="Peeters S.H."/>
            <person name="Heuer A."/>
            <person name="Rast P."/>
            <person name="Oberbeckmann S."/>
            <person name="Bunk B."/>
            <person name="Jeske O."/>
            <person name="Meyerdierks A."/>
            <person name="Storesund J.E."/>
            <person name="Kallscheuer N."/>
            <person name="Luecker S."/>
            <person name="Lage O.M."/>
            <person name="Pohl T."/>
            <person name="Merkel B.J."/>
            <person name="Hornburger P."/>
            <person name="Mueller R.-W."/>
            <person name="Bruemmer F."/>
            <person name="Labrenz M."/>
            <person name="Spormann A.M."/>
            <person name="Op Den Camp H."/>
            <person name="Overmann J."/>
            <person name="Amann R."/>
            <person name="Jetten M.S.M."/>
            <person name="Mascher T."/>
            <person name="Medema M.H."/>
            <person name="Devos D.P."/>
            <person name="Kaster A.-K."/>
            <person name="Ovreas L."/>
            <person name="Rohde M."/>
            <person name="Galperin M.Y."/>
            <person name="Jogler C."/>
        </authorList>
    </citation>
    <scope>NUCLEOTIDE SEQUENCE [LARGE SCALE GENOMIC DNA]</scope>
    <source>
        <strain evidence="1 2">Pla144</strain>
    </source>
</reference>
<dbReference type="AlphaFoldDB" id="A0A5C6CXY2"/>
<evidence type="ECO:0000313" key="1">
    <source>
        <dbReference type="EMBL" id="TWU29258.1"/>
    </source>
</evidence>
<dbReference type="EMBL" id="SJPS01000001">
    <property type="protein sequence ID" value="TWU29258.1"/>
    <property type="molecule type" value="Genomic_DNA"/>
</dbReference>